<reference evidence="7 8" key="1">
    <citation type="journal article" date="2013" name="Genome Announc.">
        <title>Draft Genome of the Nitrogen-Fixing Bacterium Pseudomonas stutzeri Strain KOS6 Isolated from Industrial Hydrocarbon Sludge.</title>
        <authorList>
            <person name="Grigoryeva T.V."/>
            <person name="Laikov A.V."/>
            <person name="Naumova R.P."/>
            <person name="Manolov A.I."/>
            <person name="Larin A.K."/>
            <person name="Karpova I.Y."/>
            <person name="Semashko T.A."/>
            <person name="Alexeev D.G."/>
            <person name="Kostryukova E.S."/>
            <person name="Muller R."/>
            <person name="Govorun V.M."/>
        </authorList>
    </citation>
    <scope>NUCLEOTIDE SEQUENCE [LARGE SCALE GENOMIC DNA]</scope>
    <source>
        <strain evidence="7 8">KOS6</strain>
    </source>
</reference>
<evidence type="ECO:0000256" key="1">
    <source>
        <dbReference type="ARBA" id="ARBA00022714"/>
    </source>
</evidence>
<dbReference type="Proteomes" id="UP000026923">
    <property type="component" value="Unassembled WGS sequence"/>
</dbReference>
<name>A0A061JM93_STUST</name>
<accession>A0A061JM93</accession>
<dbReference type="PANTHER" id="PTHR21266:SF60">
    <property type="entry name" value="3-KETOSTEROID-9-ALPHA-MONOOXYGENASE, OXYGENASE COMPONENT"/>
    <property type="match status" value="1"/>
</dbReference>
<protein>
    <recommendedName>
        <fullName evidence="6">Rieske domain-containing protein</fullName>
    </recommendedName>
</protein>
<dbReference type="HOGENOM" id="CLU_039484_0_0_6"/>
<dbReference type="PANTHER" id="PTHR21266">
    <property type="entry name" value="IRON-SULFUR DOMAIN CONTAINING PROTEIN"/>
    <property type="match status" value="1"/>
</dbReference>
<dbReference type="InterPro" id="IPR044043">
    <property type="entry name" value="VanA_C_cat"/>
</dbReference>
<dbReference type="PROSITE" id="PS51296">
    <property type="entry name" value="RIESKE"/>
    <property type="match status" value="1"/>
</dbReference>
<dbReference type="EMBL" id="AMCZ02000044">
    <property type="protein sequence ID" value="EWC39309.1"/>
    <property type="molecule type" value="Genomic_DNA"/>
</dbReference>
<dbReference type="SUPFAM" id="SSF55961">
    <property type="entry name" value="Bet v1-like"/>
    <property type="match status" value="1"/>
</dbReference>
<dbReference type="AlphaFoldDB" id="A0A061JM93"/>
<dbReference type="Pfam" id="PF19112">
    <property type="entry name" value="VanA_C"/>
    <property type="match status" value="1"/>
</dbReference>
<dbReference type="GO" id="GO:0016491">
    <property type="term" value="F:oxidoreductase activity"/>
    <property type="evidence" value="ECO:0007669"/>
    <property type="project" value="UniProtKB-KW"/>
</dbReference>
<evidence type="ECO:0000256" key="3">
    <source>
        <dbReference type="ARBA" id="ARBA00023002"/>
    </source>
</evidence>
<keyword evidence="3" id="KW-0560">Oxidoreductase</keyword>
<dbReference type="InterPro" id="IPR050584">
    <property type="entry name" value="Cholesterol_7-desaturase"/>
</dbReference>
<evidence type="ECO:0000256" key="5">
    <source>
        <dbReference type="ARBA" id="ARBA00023014"/>
    </source>
</evidence>
<sequence>MYPYAEGLWAARNQWYVAGWSNEVTRVPMERWLLNEPVVFYRKESGQIVALHGRCPHRQYPLVKGNVVGDKLECSYHGFTFDAGGACTRIPTQSVIPASCKIASYPVVERWNWFWIWMGDPALADESLIPDHDMLKLTAPGWHAVAAATHLLKARHQLMHENLCDLSHLTFLHPGIIGVEDVAATEFEVQGEGMWFRDERAMYNQSPTGFFADILDYHKPIDRLMSMEFFLPCLHLAAEVFLAHGKQEGEEGRELGSYRVHHAVTPATPYETHYFIAYSRNFGIEDSRITEVINSAFAAVLQQDVDAVEALETMLQKSGDRQFKDFLAKGDVTSVKVRRSMEALIRSEQIPVANVMA</sequence>
<dbReference type="Gene3D" id="2.102.10.10">
    <property type="entry name" value="Rieske [2Fe-2S] iron-sulphur domain"/>
    <property type="match status" value="1"/>
</dbReference>
<keyword evidence="4" id="KW-0408">Iron</keyword>
<comment type="caution">
    <text evidence="7">The sequence shown here is derived from an EMBL/GenBank/DDBJ whole genome shotgun (WGS) entry which is preliminary data.</text>
</comment>
<evidence type="ECO:0000256" key="2">
    <source>
        <dbReference type="ARBA" id="ARBA00022723"/>
    </source>
</evidence>
<evidence type="ECO:0000256" key="4">
    <source>
        <dbReference type="ARBA" id="ARBA00023004"/>
    </source>
</evidence>
<proteinExistence type="predicted"/>
<keyword evidence="5" id="KW-0411">Iron-sulfur</keyword>
<dbReference type="SUPFAM" id="SSF50022">
    <property type="entry name" value="ISP domain"/>
    <property type="match status" value="1"/>
</dbReference>
<gene>
    <name evidence="7" type="ORF">B597_020990</name>
</gene>
<dbReference type="InterPro" id="IPR017941">
    <property type="entry name" value="Rieske_2Fe-2S"/>
</dbReference>
<organism evidence="7 8">
    <name type="scientific">Stutzerimonas stutzeri KOS6</name>
    <dbReference type="NCBI Taxonomy" id="1218352"/>
    <lineage>
        <taxon>Bacteria</taxon>
        <taxon>Pseudomonadati</taxon>
        <taxon>Pseudomonadota</taxon>
        <taxon>Gammaproteobacteria</taxon>
        <taxon>Pseudomonadales</taxon>
        <taxon>Pseudomonadaceae</taxon>
        <taxon>Stutzerimonas</taxon>
    </lineage>
</organism>
<dbReference type="OrthoDB" id="9769355at2"/>
<dbReference type="eggNOG" id="COG4638">
    <property type="taxonomic scope" value="Bacteria"/>
</dbReference>
<evidence type="ECO:0000313" key="8">
    <source>
        <dbReference type="Proteomes" id="UP000026923"/>
    </source>
</evidence>
<dbReference type="GO" id="GO:0046872">
    <property type="term" value="F:metal ion binding"/>
    <property type="evidence" value="ECO:0007669"/>
    <property type="project" value="UniProtKB-KW"/>
</dbReference>
<keyword evidence="2" id="KW-0479">Metal-binding</keyword>
<dbReference type="InterPro" id="IPR036922">
    <property type="entry name" value="Rieske_2Fe-2S_sf"/>
</dbReference>
<dbReference type="RefSeq" id="WP_024161937.1">
    <property type="nucleotide sequence ID" value="NZ_KK020676.1"/>
</dbReference>
<evidence type="ECO:0000313" key="7">
    <source>
        <dbReference type="EMBL" id="EWC39309.1"/>
    </source>
</evidence>
<dbReference type="GO" id="GO:0051537">
    <property type="term" value="F:2 iron, 2 sulfur cluster binding"/>
    <property type="evidence" value="ECO:0007669"/>
    <property type="project" value="UniProtKB-KW"/>
</dbReference>
<dbReference type="Pfam" id="PF00355">
    <property type="entry name" value="Rieske"/>
    <property type="match status" value="1"/>
</dbReference>
<feature type="domain" description="Rieske" evidence="6">
    <location>
        <begin position="15"/>
        <end position="116"/>
    </location>
</feature>
<dbReference type="Gene3D" id="3.90.380.10">
    <property type="entry name" value="Naphthalene 1,2-dioxygenase Alpha Subunit, Chain A, domain 1"/>
    <property type="match status" value="1"/>
</dbReference>
<keyword evidence="1" id="KW-0001">2Fe-2S</keyword>
<evidence type="ECO:0000259" key="6">
    <source>
        <dbReference type="PROSITE" id="PS51296"/>
    </source>
</evidence>